<dbReference type="InterPro" id="IPR005828">
    <property type="entry name" value="MFS_sugar_transport-like"/>
</dbReference>
<evidence type="ECO:0000256" key="1">
    <source>
        <dbReference type="ARBA" id="ARBA00004141"/>
    </source>
</evidence>
<dbReference type="InterPro" id="IPR050360">
    <property type="entry name" value="MFS_Sugar_Transporters"/>
</dbReference>
<evidence type="ECO:0000256" key="4">
    <source>
        <dbReference type="ARBA" id="ARBA00023136"/>
    </source>
</evidence>
<dbReference type="HOGENOM" id="CLU_1805968_0_0_1"/>
<keyword evidence="3 5" id="KW-1133">Transmembrane helix</keyword>
<accession>A0A0D2HA83</accession>
<dbReference type="Pfam" id="PF00083">
    <property type="entry name" value="Sugar_tr"/>
    <property type="match status" value="1"/>
</dbReference>
<dbReference type="AlphaFoldDB" id="A0A0D2HA83"/>
<dbReference type="PANTHER" id="PTHR48022:SF14">
    <property type="entry name" value="MAJOR FACILITATOR SUPERFAMILY (MFS) PROFILE DOMAIN-CONTAINING PROTEIN-RELATED"/>
    <property type="match status" value="1"/>
</dbReference>
<dbReference type="GO" id="GO:0005351">
    <property type="term" value="F:carbohydrate:proton symporter activity"/>
    <property type="evidence" value="ECO:0007669"/>
    <property type="project" value="TreeGrafter"/>
</dbReference>
<dbReference type="GO" id="GO:0016020">
    <property type="term" value="C:membrane"/>
    <property type="evidence" value="ECO:0007669"/>
    <property type="project" value="UniProtKB-SubCell"/>
</dbReference>
<dbReference type="PANTHER" id="PTHR48022">
    <property type="entry name" value="PLASTIDIC GLUCOSE TRANSPORTER 4"/>
    <property type="match status" value="1"/>
</dbReference>
<organism evidence="6 7">
    <name type="scientific">Cladophialophora bantiana (strain ATCC 10958 / CBS 173.52 / CDC B-1940 / NIH 8579)</name>
    <name type="common">Xylohypha bantiana</name>
    <dbReference type="NCBI Taxonomy" id="1442370"/>
    <lineage>
        <taxon>Eukaryota</taxon>
        <taxon>Fungi</taxon>
        <taxon>Dikarya</taxon>
        <taxon>Ascomycota</taxon>
        <taxon>Pezizomycotina</taxon>
        <taxon>Eurotiomycetes</taxon>
        <taxon>Chaetothyriomycetidae</taxon>
        <taxon>Chaetothyriales</taxon>
        <taxon>Herpotrichiellaceae</taxon>
        <taxon>Cladophialophora</taxon>
    </lineage>
</organism>
<dbReference type="GeneID" id="27704332"/>
<dbReference type="Proteomes" id="UP000053789">
    <property type="component" value="Unassembled WGS sequence"/>
</dbReference>
<protein>
    <recommendedName>
        <fullName evidence="8">Major facilitator superfamily (MFS) profile domain-containing protein</fullName>
    </recommendedName>
</protein>
<dbReference type="EMBL" id="KN847001">
    <property type="protein sequence ID" value="KIW87820.1"/>
    <property type="molecule type" value="Genomic_DNA"/>
</dbReference>
<dbReference type="InterPro" id="IPR036259">
    <property type="entry name" value="MFS_trans_sf"/>
</dbReference>
<dbReference type="OrthoDB" id="8120565at2759"/>
<keyword evidence="2 5" id="KW-0812">Transmembrane</keyword>
<evidence type="ECO:0000256" key="5">
    <source>
        <dbReference type="SAM" id="Phobius"/>
    </source>
</evidence>
<comment type="subcellular location">
    <subcellularLocation>
        <location evidence="1">Membrane</location>
        <topology evidence="1">Multi-pass membrane protein</topology>
    </subcellularLocation>
</comment>
<evidence type="ECO:0008006" key="8">
    <source>
        <dbReference type="Google" id="ProtNLM"/>
    </source>
</evidence>
<feature type="transmembrane region" description="Helical" evidence="5">
    <location>
        <begin position="9"/>
        <end position="31"/>
    </location>
</feature>
<dbReference type="Gene3D" id="1.20.1250.20">
    <property type="entry name" value="MFS general substrate transporter like domains"/>
    <property type="match status" value="1"/>
</dbReference>
<evidence type="ECO:0000256" key="2">
    <source>
        <dbReference type="ARBA" id="ARBA00022692"/>
    </source>
</evidence>
<evidence type="ECO:0000313" key="7">
    <source>
        <dbReference type="Proteomes" id="UP000053789"/>
    </source>
</evidence>
<reference evidence="6" key="1">
    <citation type="submission" date="2015-01" db="EMBL/GenBank/DDBJ databases">
        <title>The Genome Sequence of Cladophialophora bantiana CBS 173.52.</title>
        <authorList>
            <consortium name="The Broad Institute Genomics Platform"/>
            <person name="Cuomo C."/>
            <person name="de Hoog S."/>
            <person name="Gorbushina A."/>
            <person name="Stielow B."/>
            <person name="Teixiera M."/>
            <person name="Abouelleil A."/>
            <person name="Chapman S.B."/>
            <person name="Priest M."/>
            <person name="Young S.K."/>
            <person name="Wortman J."/>
            <person name="Nusbaum C."/>
            <person name="Birren B."/>
        </authorList>
    </citation>
    <scope>NUCLEOTIDE SEQUENCE [LARGE SCALE GENOMIC DNA]</scope>
    <source>
        <strain evidence="6">CBS 173.52</strain>
    </source>
</reference>
<dbReference type="RefSeq" id="XP_016614489.1">
    <property type="nucleotide sequence ID" value="XM_016769116.1"/>
</dbReference>
<sequence length="143" mass="16153">MDWFGRRPLLLLGSVIMTVSHIIIVVLVGLYLDSLSDHKDKGWVAVAFPFLYMMTFEMTGVPFYGPCHLKSFPAFCERKAWRGVPEATGSIISSLRQKGGVWKIWTECSEIGLQLQIKLEGKKSSESLKQNDGRMKQEEAKTV</sequence>
<keyword evidence="7" id="KW-1185">Reference proteome</keyword>
<dbReference type="VEuPathDB" id="FungiDB:Z519_11404"/>
<keyword evidence="4 5" id="KW-0472">Membrane</keyword>
<name>A0A0D2HA83_CLAB1</name>
<evidence type="ECO:0000313" key="6">
    <source>
        <dbReference type="EMBL" id="KIW87820.1"/>
    </source>
</evidence>
<proteinExistence type="predicted"/>
<gene>
    <name evidence="6" type="ORF">Z519_11404</name>
</gene>
<evidence type="ECO:0000256" key="3">
    <source>
        <dbReference type="ARBA" id="ARBA00022989"/>
    </source>
</evidence>
<feature type="transmembrane region" description="Helical" evidence="5">
    <location>
        <begin position="43"/>
        <end position="64"/>
    </location>
</feature>